<evidence type="ECO:0000256" key="1">
    <source>
        <dbReference type="SAM" id="MobiDB-lite"/>
    </source>
</evidence>
<protein>
    <recommendedName>
        <fullName evidence="2">Heterokaryon incompatibility domain-containing protein</fullName>
    </recommendedName>
</protein>
<gene>
    <name evidence="3" type="ORF">PPNO1_LOCUS2919</name>
</gene>
<evidence type="ECO:0000313" key="4">
    <source>
        <dbReference type="Proteomes" id="UP000838763"/>
    </source>
</evidence>
<comment type="caution">
    <text evidence="3">The sequence shown here is derived from an EMBL/GenBank/DDBJ whole genome shotgun (WGS) entry which is preliminary data.</text>
</comment>
<evidence type="ECO:0000313" key="3">
    <source>
        <dbReference type="EMBL" id="CAI4213168.1"/>
    </source>
</evidence>
<evidence type="ECO:0000259" key="2">
    <source>
        <dbReference type="Pfam" id="PF06985"/>
    </source>
</evidence>
<proteinExistence type="predicted"/>
<dbReference type="PANTHER" id="PTHR33112">
    <property type="entry name" value="DOMAIN PROTEIN, PUTATIVE-RELATED"/>
    <property type="match status" value="1"/>
</dbReference>
<name>A0A9P1GZF6_9PEZI</name>
<sequence length="762" mass="84424">MPGSRRRTRWPTPFPRSLSLGLGGRRVRLLRAAAVHAHLDMGSPSQPAQRWGSEVDEGDPDLRVLLEREWDGRVTLGNARFEFASFSAEQGGLKLFRYETTGAEEQQDGNVLRLMVDVTSVWKRPDKVDAGGDKGEDEEGEEEEEEEDVEVSRTYAFDVFDSVGKHRFPIPAAQRRLPSPTTLSDRNIALMKDWISSCQTSCAESCEPFSRWSPTRLLDLSSGDTPTAYAPLRLVESPAETVEYAALSYAWADDKDVYCSVQAEESNLDEFRDEGVDVATLPRAFADAVAVCRALGLRYLWIDRLCVLQDSAEDRFKEDGLLYKTFHHAKVTLAALPDPRHRTNPRHQTLLLPHRHPHPRPLPLPASPDKSPRDLAVESSPWALSARNLLQRIHSTRLIYFPSSPAAIRRQRPSGGGPDIFFECRWGLRSETIGSESVLGRICPLWARSAQDAATADDETKDRMRAYTYLTHQTLLEEFAAKAIADPAARLLLMSNPASDREGTIADVYVARAGLFQRNLAASLLWAPIPDSTRVRVRVRGGHSPPPSWSWGSVHAPIEFPTATTDYELPKALRKPKLAFQPLAIVGDAAIPAPGVDSDPLQLYAKGFLKKLEGLRALDTSDPDEMQMRAAYPYDLVVGEADGTDDGLVFAHGQLDLDDQHDIVKSAREFAYLHINTEMYPTGLILMREPGQGDNGEEVYRRVGVADIAGSMGGVLVDPPFVPAEHKSNLPIVIAIILRRPLQHPLDLVIAQSPPLFSEPGA</sequence>
<feature type="compositionally biased region" description="Acidic residues" evidence="1">
    <location>
        <begin position="135"/>
        <end position="149"/>
    </location>
</feature>
<feature type="region of interest" description="Disordered" evidence="1">
    <location>
        <begin position="350"/>
        <end position="375"/>
    </location>
</feature>
<dbReference type="InterPro" id="IPR010730">
    <property type="entry name" value="HET"/>
</dbReference>
<reference evidence="3" key="1">
    <citation type="submission" date="2022-11" db="EMBL/GenBank/DDBJ databases">
        <authorList>
            <person name="Scott C."/>
            <person name="Bruce N."/>
        </authorList>
    </citation>
    <scope>NUCLEOTIDE SEQUENCE</scope>
</reference>
<keyword evidence="4" id="KW-1185">Reference proteome</keyword>
<feature type="domain" description="Heterokaryon incompatibility" evidence="2">
    <location>
        <begin position="244"/>
        <end position="346"/>
    </location>
</feature>
<accession>A0A9P1GZF6</accession>
<dbReference type="EMBL" id="CALLCH030000007">
    <property type="protein sequence ID" value="CAI4213168.1"/>
    <property type="molecule type" value="Genomic_DNA"/>
</dbReference>
<dbReference type="AlphaFoldDB" id="A0A9P1GZF6"/>
<dbReference type="Proteomes" id="UP000838763">
    <property type="component" value="Unassembled WGS sequence"/>
</dbReference>
<dbReference type="OrthoDB" id="5362512at2759"/>
<dbReference type="PANTHER" id="PTHR33112:SF16">
    <property type="entry name" value="HETEROKARYON INCOMPATIBILITY DOMAIN-CONTAINING PROTEIN"/>
    <property type="match status" value="1"/>
</dbReference>
<organism evidence="3 4">
    <name type="scientific">Parascedosporium putredinis</name>
    <dbReference type="NCBI Taxonomy" id="1442378"/>
    <lineage>
        <taxon>Eukaryota</taxon>
        <taxon>Fungi</taxon>
        <taxon>Dikarya</taxon>
        <taxon>Ascomycota</taxon>
        <taxon>Pezizomycotina</taxon>
        <taxon>Sordariomycetes</taxon>
        <taxon>Hypocreomycetidae</taxon>
        <taxon>Microascales</taxon>
        <taxon>Microascaceae</taxon>
        <taxon>Parascedosporium</taxon>
    </lineage>
</organism>
<feature type="region of interest" description="Disordered" evidence="1">
    <location>
        <begin position="125"/>
        <end position="150"/>
    </location>
</feature>
<dbReference type="Pfam" id="PF06985">
    <property type="entry name" value="HET"/>
    <property type="match status" value="1"/>
</dbReference>
<feature type="compositionally biased region" description="Basic and acidic residues" evidence="1">
    <location>
        <begin position="125"/>
        <end position="134"/>
    </location>
</feature>